<dbReference type="SUPFAM" id="SSF158997">
    <property type="entry name" value="Trm112p-like"/>
    <property type="match status" value="1"/>
</dbReference>
<proteinExistence type="predicted"/>
<dbReference type="OrthoDB" id="9768004at2"/>
<dbReference type="GO" id="GO:0032259">
    <property type="term" value="P:methylation"/>
    <property type="evidence" value="ECO:0007669"/>
    <property type="project" value="UniProtKB-KW"/>
</dbReference>
<evidence type="ECO:0000259" key="1">
    <source>
        <dbReference type="Pfam" id="PF08241"/>
    </source>
</evidence>
<reference evidence="2 3" key="2">
    <citation type="journal article" date="2012" name="BMC Genomics">
        <title>The genome of Pelobacter carbinolicus reveals surprising metabolic capabilities and physiological features.</title>
        <authorList>
            <person name="Aklujkar M."/>
            <person name="Haveman S.A."/>
            <person name="Didonato R.Jr."/>
            <person name="Chertkov O."/>
            <person name="Han C.S."/>
            <person name="Land M.L."/>
            <person name="Brown P."/>
            <person name="Lovley D.R."/>
        </authorList>
    </citation>
    <scope>NUCLEOTIDE SEQUENCE [LARGE SCALE GENOMIC DNA]</scope>
    <source>
        <strain evidence="3">DSM 2380 / NBRC 103641 / GraBd1</strain>
    </source>
</reference>
<dbReference type="KEGG" id="pca:Pcar_2700"/>
<dbReference type="RefSeq" id="WP_011342479.1">
    <property type="nucleotide sequence ID" value="NC_007498.2"/>
</dbReference>
<keyword evidence="2" id="KW-0808">Transferase</keyword>
<dbReference type="eggNOG" id="COG2835">
    <property type="taxonomic scope" value="Bacteria"/>
</dbReference>
<reference evidence="3" key="1">
    <citation type="submission" date="2005-10" db="EMBL/GenBank/DDBJ databases">
        <title>Complete sequence of Pelobacter carbinolicus DSM 2380.</title>
        <authorList>
            <person name="Copeland A."/>
            <person name="Lucas S."/>
            <person name="Lapidus A."/>
            <person name="Barry K."/>
            <person name="Detter J.C."/>
            <person name="Glavina T."/>
            <person name="Hammon N."/>
            <person name="Israni S."/>
            <person name="Pitluck S."/>
            <person name="Chertkov O."/>
            <person name="Schmutz J."/>
            <person name="Larimer F."/>
            <person name="Land M."/>
            <person name="Kyrpides N."/>
            <person name="Ivanova N."/>
            <person name="Richardson P."/>
        </authorList>
    </citation>
    <scope>NUCLEOTIDE SEQUENCE [LARGE SCALE GENOMIC DNA]</scope>
    <source>
        <strain evidence="3">DSM 2380 / NBRC 103641 / GraBd1</strain>
    </source>
</reference>
<name>Q3A121_SYNC1</name>
<dbReference type="Proteomes" id="UP000002534">
    <property type="component" value="Chromosome"/>
</dbReference>
<accession>Q3A121</accession>
<feature type="domain" description="Methyltransferase type 11" evidence="1">
    <location>
        <begin position="112"/>
        <end position="226"/>
    </location>
</feature>
<dbReference type="CDD" id="cd02440">
    <property type="entry name" value="AdoMet_MTases"/>
    <property type="match status" value="1"/>
</dbReference>
<dbReference type="EMBL" id="CP000142">
    <property type="protein sequence ID" value="ABA89936.1"/>
    <property type="molecule type" value="Genomic_DNA"/>
</dbReference>
<dbReference type="PANTHER" id="PTHR45445:SF2">
    <property type="entry name" value="METHYLTRANSFERASE TYPE 11 DOMAIN-CONTAINING PROTEIN"/>
    <property type="match status" value="1"/>
</dbReference>
<dbReference type="AlphaFoldDB" id="Q3A121"/>
<sequence length="312" mass="35083">MKTSLLQMLICPNCLPAEIALRATVHRQSHDDILEGDLCCGNCGHLYPIRDGLAFLEPHYVPRKQEGLGYESPQALSSYLWSHYGDLMNDPEASDAYRQWAALMGPADGPILDIGSAVGRFAFEMQDKCDFVIGIDKSETFIRAARELLTRRCKTVSLPEEGLLQRQVALRLPATWHLKNIEFVVGDAQALPFRSGIFAGLASLNLVDKLPQPLQHLSEMVRVARKSPAQMLVSDPFSWSLEAAEERHWLGGKACHPFPGRGLDNIAALLRGDHPDLRTAWQIEQRGHVWWKIRTHANHFELIRSCFVKACR</sequence>
<dbReference type="InterPro" id="IPR029063">
    <property type="entry name" value="SAM-dependent_MTases_sf"/>
</dbReference>
<keyword evidence="3" id="KW-1185">Reference proteome</keyword>
<evidence type="ECO:0000313" key="2">
    <source>
        <dbReference type="EMBL" id="ABA89936.1"/>
    </source>
</evidence>
<protein>
    <submittedName>
        <fullName evidence="2">SAM-dependent methyltransferase</fullName>
    </submittedName>
</protein>
<evidence type="ECO:0000313" key="3">
    <source>
        <dbReference type="Proteomes" id="UP000002534"/>
    </source>
</evidence>
<dbReference type="eggNOG" id="COG2226">
    <property type="taxonomic scope" value="Bacteria"/>
</dbReference>
<dbReference type="PANTHER" id="PTHR45445">
    <property type="match status" value="1"/>
</dbReference>
<dbReference type="InterPro" id="IPR013216">
    <property type="entry name" value="Methyltransf_11"/>
</dbReference>
<dbReference type="GO" id="GO:0008757">
    <property type="term" value="F:S-adenosylmethionine-dependent methyltransferase activity"/>
    <property type="evidence" value="ECO:0007669"/>
    <property type="project" value="InterPro"/>
</dbReference>
<dbReference type="Gene3D" id="3.40.50.150">
    <property type="entry name" value="Vaccinia Virus protein VP39"/>
    <property type="match status" value="1"/>
</dbReference>
<organism evidence="2 3">
    <name type="scientific">Syntrophotalea carbinolica (strain DSM 2380 / NBRC 103641 / GraBd1)</name>
    <name type="common">Pelobacter carbinolicus</name>
    <dbReference type="NCBI Taxonomy" id="338963"/>
    <lineage>
        <taxon>Bacteria</taxon>
        <taxon>Pseudomonadati</taxon>
        <taxon>Thermodesulfobacteriota</taxon>
        <taxon>Desulfuromonadia</taxon>
        <taxon>Desulfuromonadales</taxon>
        <taxon>Syntrophotaleaceae</taxon>
        <taxon>Syntrophotalea</taxon>
    </lineage>
</organism>
<dbReference type="SUPFAM" id="SSF53335">
    <property type="entry name" value="S-adenosyl-L-methionine-dependent methyltransferases"/>
    <property type="match status" value="1"/>
</dbReference>
<dbReference type="HOGENOM" id="CLU_893503_0_0_7"/>
<gene>
    <name evidence="2" type="ordered locus">Pcar_2700</name>
</gene>
<dbReference type="Pfam" id="PF08241">
    <property type="entry name" value="Methyltransf_11"/>
    <property type="match status" value="1"/>
</dbReference>
<dbReference type="Pfam" id="PF03966">
    <property type="entry name" value="Trm112p"/>
    <property type="match status" value="1"/>
</dbReference>
<keyword evidence="2" id="KW-0489">Methyltransferase</keyword>
<dbReference type="InterPro" id="IPR005651">
    <property type="entry name" value="Trm112-like"/>
</dbReference>
<dbReference type="STRING" id="338963.Pcar_2700"/>